<organism evidence="3 5">
    <name type="scientific">Budvicia aquatica</name>
    <dbReference type="NCBI Taxonomy" id="82979"/>
    <lineage>
        <taxon>Bacteria</taxon>
        <taxon>Pseudomonadati</taxon>
        <taxon>Pseudomonadota</taxon>
        <taxon>Gammaproteobacteria</taxon>
        <taxon>Enterobacterales</taxon>
        <taxon>Budviciaceae</taxon>
        <taxon>Budvicia</taxon>
    </lineage>
</organism>
<gene>
    <name evidence="3" type="ORF">CRN84_01440</name>
    <name evidence="4" type="ORF">NCTC12282_00766</name>
</gene>
<dbReference type="InterPro" id="IPR006680">
    <property type="entry name" value="Amidohydro-rel"/>
</dbReference>
<evidence type="ECO:0000313" key="3">
    <source>
        <dbReference type="EMBL" id="PHI28100.1"/>
    </source>
</evidence>
<protein>
    <submittedName>
        <fullName evidence="3">Amidohydrolase</fullName>
    </submittedName>
    <submittedName>
        <fullName evidence="4">Predicted metal-dependent hydrolase of the TIM-barrel fold</fullName>
    </submittedName>
</protein>
<reference evidence="4 6" key="3">
    <citation type="submission" date="2019-03" db="EMBL/GenBank/DDBJ databases">
        <authorList>
            <consortium name="Pathogen Informatics"/>
        </authorList>
    </citation>
    <scope>NUCLEOTIDE SEQUENCE [LARGE SCALE GENOMIC DNA]</scope>
    <source>
        <strain evidence="4 6">NCTC12282</strain>
    </source>
</reference>
<evidence type="ECO:0000259" key="2">
    <source>
        <dbReference type="Pfam" id="PF04909"/>
    </source>
</evidence>
<sequence>MTLIDSHLHLWDPRILHYDWLSDVPALNHPHLPEDLAAEGTAPNAAIVVQADCVADQALAEVNWINGLAKHSPFQIAGIVAWAPLENGTAAIPLLRQLRTLPRVVGIRRSLQNEPDALFYDTHYRAGLLAAAQEGFVLDLCVRAHQLPAVHHLLSWLFAHQPNARVVLDHMGKPGIINNAWQEWQDAFAQLAEFPSLCCKISGLPTEADWQTWDDEQLAPWIHHAINSFGPHRCLFGGDWPVVNLAGGYSRWKQCVEKAIANLHASDKHAVMGGNARNIYLSDSGGE</sequence>
<dbReference type="EMBL" id="CAADJA010000002">
    <property type="protein sequence ID" value="VFS45879.1"/>
    <property type="molecule type" value="Genomic_DNA"/>
</dbReference>
<dbReference type="InterPro" id="IPR052350">
    <property type="entry name" value="Metallo-dep_Lactonases"/>
</dbReference>
<evidence type="ECO:0000313" key="6">
    <source>
        <dbReference type="Proteomes" id="UP000373449"/>
    </source>
</evidence>
<evidence type="ECO:0000313" key="5">
    <source>
        <dbReference type="Proteomes" id="UP000224974"/>
    </source>
</evidence>
<feature type="domain" description="Amidohydrolase-related" evidence="2">
    <location>
        <begin position="4"/>
        <end position="280"/>
    </location>
</feature>
<dbReference type="Proteomes" id="UP000373449">
    <property type="component" value="Unassembled WGS sequence"/>
</dbReference>
<comment type="similarity">
    <text evidence="1">Belongs to the metallo-dependent hydrolases superfamily.</text>
</comment>
<dbReference type="AlphaFoldDB" id="A0A2C6BVB5"/>
<dbReference type="RefSeq" id="WP_029093300.1">
    <property type="nucleotide sequence ID" value="NZ_CAADJA010000002.1"/>
</dbReference>
<evidence type="ECO:0000313" key="4">
    <source>
        <dbReference type="EMBL" id="VFS45879.1"/>
    </source>
</evidence>
<keyword evidence="3" id="KW-0378">Hydrolase</keyword>
<dbReference type="Proteomes" id="UP000224974">
    <property type="component" value="Unassembled WGS sequence"/>
</dbReference>
<dbReference type="PANTHER" id="PTHR43569:SF2">
    <property type="entry name" value="AMIDOHYDROLASE-RELATED DOMAIN-CONTAINING PROTEIN"/>
    <property type="match status" value="1"/>
</dbReference>
<dbReference type="GO" id="GO:0016787">
    <property type="term" value="F:hydrolase activity"/>
    <property type="evidence" value="ECO:0007669"/>
    <property type="project" value="UniProtKB-KW"/>
</dbReference>
<reference evidence="3" key="1">
    <citation type="submission" date="2017-09" db="EMBL/GenBank/DDBJ databases">
        <title>FDA dAtabase for Regulatory Grade micrObial Sequences (FDA-ARGOS): Supporting development and validation of Infectious Disease Dx tests.</title>
        <authorList>
            <person name="Minogue T."/>
            <person name="Wolcott M."/>
            <person name="Wasieloski L."/>
            <person name="Aguilar W."/>
            <person name="Moore D."/>
            <person name="Tallon L.J."/>
            <person name="Sadzewicz L."/>
            <person name="Ott S."/>
            <person name="Zhao X."/>
            <person name="Nagaraj S."/>
            <person name="Vavikolanu K."/>
            <person name="Aluvathingal J."/>
            <person name="Nadendla S."/>
            <person name="Sichtig H."/>
        </authorList>
    </citation>
    <scope>NUCLEOTIDE SEQUENCE</scope>
    <source>
        <strain evidence="3">FDAARGOS_387</strain>
    </source>
</reference>
<accession>A0A2C6BVB5</accession>
<dbReference type="Pfam" id="PF04909">
    <property type="entry name" value="Amidohydro_2"/>
    <property type="match status" value="1"/>
</dbReference>
<dbReference type="OrthoDB" id="9787654at2"/>
<evidence type="ECO:0000256" key="1">
    <source>
        <dbReference type="ARBA" id="ARBA00038310"/>
    </source>
</evidence>
<dbReference type="SUPFAM" id="SSF51556">
    <property type="entry name" value="Metallo-dependent hydrolases"/>
    <property type="match status" value="1"/>
</dbReference>
<keyword evidence="5" id="KW-1185">Reference proteome</keyword>
<dbReference type="STRING" id="1111728.GCA_000427805_02594"/>
<dbReference type="InterPro" id="IPR032466">
    <property type="entry name" value="Metal_Hydrolase"/>
</dbReference>
<dbReference type="Gene3D" id="3.20.20.140">
    <property type="entry name" value="Metal-dependent hydrolases"/>
    <property type="match status" value="1"/>
</dbReference>
<proteinExistence type="inferred from homology"/>
<name>A0A2C6BVB5_9GAMM</name>
<dbReference type="EMBL" id="PDDX01000001">
    <property type="protein sequence ID" value="PHI28100.1"/>
    <property type="molecule type" value="Genomic_DNA"/>
</dbReference>
<dbReference type="PANTHER" id="PTHR43569">
    <property type="entry name" value="AMIDOHYDROLASE"/>
    <property type="match status" value="1"/>
</dbReference>
<reference evidence="5" key="2">
    <citation type="submission" date="2017-09" db="EMBL/GenBank/DDBJ databases">
        <title>FDA dAtabase for Regulatory Grade micrObial Sequences (FDA-ARGOS): Supporting development and validation of Infectious Disease Dx tests.</title>
        <authorList>
            <person name="Minogue T."/>
            <person name="Wolcott M."/>
            <person name="Wasieloski L."/>
            <person name="Aguilar W."/>
            <person name="Moore D."/>
            <person name="Tallon L."/>
            <person name="Sadzewicz L."/>
            <person name="Ott S."/>
            <person name="Zhao X."/>
            <person name="Nagaraj S."/>
            <person name="Vavikolanu K."/>
            <person name="Aluvathingal J."/>
            <person name="Nadendla S."/>
            <person name="Sichtig H."/>
        </authorList>
    </citation>
    <scope>NUCLEOTIDE SEQUENCE [LARGE SCALE GENOMIC DNA]</scope>
    <source>
        <strain evidence="5">FDAARGOS_387</strain>
    </source>
</reference>